<dbReference type="EMBL" id="SOZI01000004">
    <property type="protein sequence ID" value="TNY24225.1"/>
    <property type="molecule type" value="Genomic_DNA"/>
</dbReference>
<dbReference type="GO" id="GO:0005797">
    <property type="term" value="C:Golgi medial cisterna"/>
    <property type="evidence" value="ECO:0007669"/>
    <property type="project" value="TreeGrafter"/>
</dbReference>
<dbReference type="Pfam" id="PF12722">
    <property type="entry name" value="Hid1"/>
    <property type="match status" value="3"/>
</dbReference>
<feature type="compositionally biased region" description="Low complexity" evidence="1">
    <location>
        <begin position="760"/>
        <end position="774"/>
    </location>
</feature>
<dbReference type="AlphaFoldDB" id="A0A5C5G5A7"/>
<comment type="caution">
    <text evidence="2">The sequence shown here is derived from an EMBL/GenBank/DDBJ whole genome shotgun (WGS) entry which is preliminary data.</text>
</comment>
<dbReference type="STRING" id="5288.A0A5C5G5A7"/>
<dbReference type="OrthoDB" id="432953at2759"/>
<feature type="region of interest" description="Disordered" evidence="1">
    <location>
        <begin position="180"/>
        <end position="206"/>
    </location>
</feature>
<feature type="compositionally biased region" description="Low complexity" evidence="1">
    <location>
        <begin position="187"/>
        <end position="206"/>
    </location>
</feature>
<dbReference type="PANTHER" id="PTHR21575:SF12">
    <property type="entry name" value="PROTEIN HID1"/>
    <property type="match status" value="1"/>
</dbReference>
<evidence type="ECO:0000313" key="3">
    <source>
        <dbReference type="Proteomes" id="UP000311382"/>
    </source>
</evidence>
<accession>A0A5C5G5A7</accession>
<evidence type="ECO:0000256" key="1">
    <source>
        <dbReference type="SAM" id="MobiDB-lite"/>
    </source>
</evidence>
<feature type="region of interest" description="Disordered" evidence="1">
    <location>
        <begin position="750"/>
        <end position="798"/>
    </location>
</feature>
<gene>
    <name evidence="2" type="ORF">DMC30DRAFT_413458</name>
</gene>
<dbReference type="Proteomes" id="UP000311382">
    <property type="component" value="Unassembled WGS sequence"/>
</dbReference>
<organism evidence="2 3">
    <name type="scientific">Rhodotorula diobovata</name>
    <dbReference type="NCBI Taxonomy" id="5288"/>
    <lineage>
        <taxon>Eukaryota</taxon>
        <taxon>Fungi</taxon>
        <taxon>Dikarya</taxon>
        <taxon>Basidiomycota</taxon>
        <taxon>Pucciniomycotina</taxon>
        <taxon>Microbotryomycetes</taxon>
        <taxon>Sporidiobolales</taxon>
        <taxon>Sporidiobolaceae</taxon>
        <taxon>Rhodotorula</taxon>
    </lineage>
</organism>
<dbReference type="GO" id="GO:0016020">
    <property type="term" value="C:membrane"/>
    <property type="evidence" value="ECO:0007669"/>
    <property type="project" value="TreeGrafter"/>
</dbReference>
<feature type="compositionally biased region" description="Basic and acidic residues" evidence="1">
    <location>
        <begin position="782"/>
        <end position="796"/>
    </location>
</feature>
<name>A0A5C5G5A7_9BASI</name>
<evidence type="ECO:0000313" key="2">
    <source>
        <dbReference type="EMBL" id="TNY24225.1"/>
    </source>
</evidence>
<protein>
    <submittedName>
        <fullName evidence="2">High-temperature-induced dauer-formation protein-domain-containing protein</fullName>
    </submittedName>
</protein>
<proteinExistence type="predicted"/>
<dbReference type="GO" id="GO:0000138">
    <property type="term" value="C:Golgi trans cisterna"/>
    <property type="evidence" value="ECO:0007669"/>
    <property type="project" value="TreeGrafter"/>
</dbReference>
<dbReference type="PANTHER" id="PTHR21575">
    <property type="entry name" value="PROTEIN HID1"/>
    <property type="match status" value="1"/>
</dbReference>
<dbReference type="InterPro" id="IPR026705">
    <property type="entry name" value="Hid-1/Ecm30"/>
</dbReference>
<reference evidence="2 3" key="1">
    <citation type="submission" date="2019-03" db="EMBL/GenBank/DDBJ databases">
        <title>Rhodosporidium diobovatum UCD-FST 08-225 genome sequencing, assembly, and annotation.</title>
        <authorList>
            <person name="Fakankun I.U."/>
            <person name="Fristensky B."/>
            <person name="Levin D.B."/>
        </authorList>
    </citation>
    <scope>NUCLEOTIDE SEQUENCE [LARGE SCALE GENOMIC DNA]</scope>
    <source>
        <strain evidence="2 3">UCD-FST 08-225</strain>
    </source>
</reference>
<sequence length="1024" mass="107322">MLGWSSQLGNRLFGPDPKLEFRKPGQGLDLLAGPNIPIDAPYWNQYLAVFDSPADVPHLLPAHALIHALHSNPLNVLTLVHFTCSTLFRLLSTPSFPTTPEHAREALNAVRVLTRVVPLLLAPKGVDAQGREVADAVEEELFWRRERVPPAHDIAAEPVNSSKEPDARGMEEGQFVLEDDDEDDAAPSDPLSSSSAASTSAACPTEEAAFDELPPLAERLLGALVDLLFVPGFTIAEALAPRQRRGEQSESVVTYAIWEPGIASSTPSVPLPTSHLNARTEILRLLTLLISLPSLLTPPGLFPTLPNRWRDALVSGAAAGRGDRNVVLCLLCSTLNTALNAGASASSEAGSAETLRARAARLAAETARRTGAAAPSTAAAALGGDEASARHALVGTSLHLLGAVLLEHAPPSAPDGTNLFAFYLAKLHRPTDLSFLISGTLGILEAALVAPPVPASGGLLPNVAAAVSGSGDARRDPAWATEALVLLSRALALNKKLVAHVSRDTAGVPRLLGTLEACALEWREDDAALGVVRAASFALQTLSAEIASAAGASGLVATREELARVLAAPMDAERVGARLAAVVRRQVSAQGVELAIDREGKDEDRDVSCAEFLAISLHAVLLPSPHIAPHAPSRAALSTIYASRLLLLSNLSPFLRDLGHDAATRLVRVWLAFSAPSWVMMEEGNPRLMYYLLETFNNVVNFHLDSNPHLLYALTITLKRFELLSNFTLAQGIAEARRLRAARRERQAGRLSSISETGRASAESAPAPLASVAAGTDEPDGVSERAKGKRPERERALSISSTVADLSLASPGLGSGAGSSRTSLALFEEDGSAGDRPFVGRNGFVPTEEWVASWRDGLPLDTLLVLLSELRPLLAAHDPSFPSTSAPPSPATIAHLRTLLLSPSLTALLPPSPSQPAPKTRPFVSSPASTTWLASLLYGRLYLAVLPSVRDTLPVQLFAVASAPSASGASGTRAGLVAGLRDGLGAEMELVGRSAAQVGGKVGGAVREVLGRFGGGGGGAPGAR</sequence>
<keyword evidence="3" id="KW-1185">Reference proteome</keyword>